<dbReference type="Gene3D" id="3.40.50.1820">
    <property type="entry name" value="alpha/beta hydrolase"/>
    <property type="match status" value="1"/>
</dbReference>
<dbReference type="GO" id="GO:0016787">
    <property type="term" value="F:hydrolase activity"/>
    <property type="evidence" value="ECO:0007669"/>
    <property type="project" value="UniProtKB-KW"/>
</dbReference>
<organism evidence="2 3">
    <name type="scientific">Candidatus Caccalectryoclostridium excrementigallinarum</name>
    <dbReference type="NCBI Taxonomy" id="2840710"/>
    <lineage>
        <taxon>Bacteria</taxon>
        <taxon>Bacillati</taxon>
        <taxon>Bacillota</taxon>
        <taxon>Clostridia</taxon>
        <taxon>Christensenellales</taxon>
        <taxon>Christensenellaceae</taxon>
        <taxon>Christensenellaceae incertae sedis</taxon>
        <taxon>Candidatus Caccalectryoclostridium</taxon>
    </lineage>
</organism>
<dbReference type="InterPro" id="IPR029058">
    <property type="entry name" value="AB_hydrolase_fold"/>
</dbReference>
<evidence type="ECO:0000259" key="1">
    <source>
        <dbReference type="Pfam" id="PF12146"/>
    </source>
</evidence>
<keyword evidence="2" id="KW-0378">Hydrolase</keyword>
<comment type="caution">
    <text evidence="2">The sequence shown here is derived from an EMBL/GenBank/DDBJ whole genome shotgun (WGS) entry which is preliminary data.</text>
</comment>
<evidence type="ECO:0000313" key="2">
    <source>
        <dbReference type="EMBL" id="HIU62600.1"/>
    </source>
</evidence>
<dbReference type="SUPFAM" id="SSF53474">
    <property type="entry name" value="alpha/beta-Hydrolases"/>
    <property type="match status" value="1"/>
</dbReference>
<feature type="domain" description="Serine aminopeptidase S33" evidence="1">
    <location>
        <begin position="25"/>
        <end position="284"/>
    </location>
</feature>
<reference evidence="2" key="1">
    <citation type="submission" date="2020-10" db="EMBL/GenBank/DDBJ databases">
        <authorList>
            <person name="Gilroy R."/>
        </authorList>
    </citation>
    <scope>NUCLEOTIDE SEQUENCE</scope>
    <source>
        <strain evidence="2">9366</strain>
    </source>
</reference>
<dbReference type="EMBL" id="DVNJ01000011">
    <property type="protein sequence ID" value="HIU62600.1"/>
    <property type="molecule type" value="Genomic_DNA"/>
</dbReference>
<name>A0A9D1SJV5_9FIRM</name>
<dbReference type="Pfam" id="PF12146">
    <property type="entry name" value="Hydrolase_4"/>
    <property type="match status" value="1"/>
</dbReference>
<dbReference type="Proteomes" id="UP000824145">
    <property type="component" value="Unassembled WGS sequence"/>
</dbReference>
<dbReference type="InterPro" id="IPR051044">
    <property type="entry name" value="MAG_DAG_Lipase"/>
</dbReference>
<gene>
    <name evidence="2" type="ORF">IAB07_02385</name>
</gene>
<dbReference type="InterPro" id="IPR022742">
    <property type="entry name" value="Hydrolase_4"/>
</dbReference>
<reference evidence="2" key="2">
    <citation type="journal article" date="2021" name="PeerJ">
        <title>Extensive microbial diversity within the chicken gut microbiome revealed by metagenomics and culture.</title>
        <authorList>
            <person name="Gilroy R."/>
            <person name="Ravi A."/>
            <person name="Getino M."/>
            <person name="Pursley I."/>
            <person name="Horton D.L."/>
            <person name="Alikhan N.F."/>
            <person name="Baker D."/>
            <person name="Gharbi K."/>
            <person name="Hall N."/>
            <person name="Watson M."/>
            <person name="Adriaenssens E.M."/>
            <person name="Foster-Nyarko E."/>
            <person name="Jarju S."/>
            <person name="Secka A."/>
            <person name="Antonio M."/>
            <person name="Oren A."/>
            <person name="Chaudhuri R.R."/>
            <person name="La Ragione R."/>
            <person name="Hildebrand F."/>
            <person name="Pallen M.J."/>
        </authorList>
    </citation>
    <scope>NUCLEOTIDE SEQUENCE</scope>
    <source>
        <strain evidence="2">9366</strain>
    </source>
</reference>
<evidence type="ECO:0000313" key="3">
    <source>
        <dbReference type="Proteomes" id="UP000824145"/>
    </source>
</evidence>
<proteinExistence type="predicted"/>
<accession>A0A9D1SJV5</accession>
<dbReference type="PANTHER" id="PTHR11614">
    <property type="entry name" value="PHOSPHOLIPASE-RELATED"/>
    <property type="match status" value="1"/>
</dbReference>
<sequence length="310" mass="34771">MKEFNFTGFNDYPINLAVWDEVEGEIKGVVQILHGMVEHIKRYDEFARFLNAHGYVVLGDDHRGHGVTAQGSLGVVPDGDCFADTVEDAILIGKYARETYKAPLLVFGHSYGSFLTQRYIQKCGEMKAVVLCGSACMDIPDVKAGLCVAKMQAALFGEKKKANLIRKMSFGPYNNAFKEEKKENAWLTRDDVRREAYNADPMCNYTMSIGFYTSFFSALSKLYSPEALSGISKDLPVFIISGDRDPVGGMGKLINRLYEVYKDNGLSHIEVKLYPEARHELLNELCREEVMGDVLTFYDGVLNTGEKKED</sequence>
<dbReference type="AlphaFoldDB" id="A0A9D1SJV5"/>
<protein>
    <submittedName>
        <fullName evidence="2">Alpha/beta hydrolase</fullName>
    </submittedName>
</protein>